<dbReference type="OrthoDB" id="415822at2759"/>
<feature type="region of interest" description="Disordered" evidence="1">
    <location>
        <begin position="78"/>
        <end position="98"/>
    </location>
</feature>
<evidence type="ECO:0000313" key="2">
    <source>
        <dbReference type="EMBL" id="GBP73796.1"/>
    </source>
</evidence>
<gene>
    <name evidence="2" type="ORF">EVAR_54848_1</name>
</gene>
<dbReference type="AlphaFoldDB" id="A0A4C1YCI2"/>
<keyword evidence="3" id="KW-1185">Reference proteome</keyword>
<feature type="compositionally biased region" description="Basic and acidic residues" evidence="1">
    <location>
        <begin position="142"/>
        <end position="151"/>
    </location>
</feature>
<proteinExistence type="predicted"/>
<sequence>MTKDLMKRVTQACDASMSRKRSMNQRPAAYRWIGQISVLRKECLKKRRITQRGSLGEERTRILASPAREGASCPFIITRRGGRRGGGPRARCAARVTSRVSSRSKREFGASASHVVPCRTTGAQTRFSLTAGRRSSAARAAGDARRLTLIP</sequence>
<evidence type="ECO:0000256" key="1">
    <source>
        <dbReference type="SAM" id="MobiDB-lite"/>
    </source>
</evidence>
<protein>
    <submittedName>
        <fullName evidence="2">Uncharacterized protein</fullName>
    </submittedName>
</protein>
<reference evidence="2 3" key="1">
    <citation type="journal article" date="2019" name="Commun. Biol.">
        <title>The bagworm genome reveals a unique fibroin gene that provides high tensile strength.</title>
        <authorList>
            <person name="Kono N."/>
            <person name="Nakamura H."/>
            <person name="Ohtoshi R."/>
            <person name="Tomita M."/>
            <person name="Numata K."/>
            <person name="Arakawa K."/>
        </authorList>
    </citation>
    <scope>NUCLEOTIDE SEQUENCE [LARGE SCALE GENOMIC DNA]</scope>
</reference>
<accession>A0A4C1YCI2</accession>
<feature type="region of interest" description="Disordered" evidence="1">
    <location>
        <begin position="130"/>
        <end position="151"/>
    </location>
</feature>
<name>A0A4C1YCI2_EUMVA</name>
<comment type="caution">
    <text evidence="2">The sequence shown here is derived from an EMBL/GenBank/DDBJ whole genome shotgun (WGS) entry which is preliminary data.</text>
</comment>
<dbReference type="EMBL" id="BGZK01001187">
    <property type="protein sequence ID" value="GBP73796.1"/>
    <property type="molecule type" value="Genomic_DNA"/>
</dbReference>
<dbReference type="Proteomes" id="UP000299102">
    <property type="component" value="Unassembled WGS sequence"/>
</dbReference>
<feature type="region of interest" description="Disordered" evidence="1">
    <location>
        <begin position="1"/>
        <end position="21"/>
    </location>
</feature>
<feature type="compositionally biased region" description="Low complexity" evidence="1">
    <location>
        <begin position="89"/>
        <end position="98"/>
    </location>
</feature>
<organism evidence="2 3">
    <name type="scientific">Eumeta variegata</name>
    <name type="common">Bagworm moth</name>
    <name type="synonym">Eumeta japonica</name>
    <dbReference type="NCBI Taxonomy" id="151549"/>
    <lineage>
        <taxon>Eukaryota</taxon>
        <taxon>Metazoa</taxon>
        <taxon>Ecdysozoa</taxon>
        <taxon>Arthropoda</taxon>
        <taxon>Hexapoda</taxon>
        <taxon>Insecta</taxon>
        <taxon>Pterygota</taxon>
        <taxon>Neoptera</taxon>
        <taxon>Endopterygota</taxon>
        <taxon>Lepidoptera</taxon>
        <taxon>Glossata</taxon>
        <taxon>Ditrysia</taxon>
        <taxon>Tineoidea</taxon>
        <taxon>Psychidae</taxon>
        <taxon>Oiketicinae</taxon>
        <taxon>Eumeta</taxon>
    </lineage>
</organism>
<evidence type="ECO:0000313" key="3">
    <source>
        <dbReference type="Proteomes" id="UP000299102"/>
    </source>
</evidence>
<feature type="compositionally biased region" description="Low complexity" evidence="1">
    <location>
        <begin position="131"/>
        <end position="141"/>
    </location>
</feature>